<feature type="compositionally biased region" description="Polar residues" evidence="10">
    <location>
        <begin position="96"/>
        <end position="105"/>
    </location>
</feature>
<gene>
    <name evidence="11" type="ORF">OLUC0939_LOCUS5595</name>
</gene>
<accession>A0A7R9T4Q4</accession>
<dbReference type="GO" id="GO:0009706">
    <property type="term" value="C:chloroplast inner membrane"/>
    <property type="evidence" value="ECO:0007669"/>
    <property type="project" value="TreeGrafter"/>
</dbReference>
<keyword evidence="6" id="KW-0812">Transmembrane</keyword>
<sequence length="495" mass="52086">MATMTMVGCGFKAANCRGARLARRARVGEARVARARFATRPMRAAAVDSGAGFAEAEGTAKERSFDASMRVPTSMARIGRQLGGGGAATLEKAGLSMQQQAQVSSPKLADGGGGGNNGGKINNGGGGGDGDEGDDDDYFEEGDDDDGEEGFFSTRAAIGETFDRKAIQAVLSEWFKTMESLPGGIRMAVEMGIVSSLALVRFMSVNVRPSVVRAVSRGTPQAFSRAFVGRLMADPAFLYKLAFEQVVTIGAATMYEVAHRGERLKSEWDLALSNIMQLSLANALTVWCCTPVRSFGSSATNGFQKFMATMPNNAFDRAGPLRQYTNATRGLSVVTKAAELSAVGVLTGGAFSAINSGLLALHKNKKGEQWEPAIPVPDLKTSALGMGAFLGISCNLRYQLLGGADRWMTEHLTSLASSVSATALGRVINNQLGEPTRLFALGLPMHASLAQTAGSAIPQLTKKKVVKKRRKVVKKRVAAAAATTTATPEVPMATA</sequence>
<evidence type="ECO:0000256" key="1">
    <source>
        <dbReference type="ARBA" id="ARBA00004141"/>
    </source>
</evidence>
<evidence type="ECO:0000256" key="9">
    <source>
        <dbReference type="ARBA" id="ARBA00023136"/>
    </source>
</evidence>
<feature type="compositionally biased region" description="Acidic residues" evidence="10">
    <location>
        <begin position="129"/>
        <end position="149"/>
    </location>
</feature>
<evidence type="ECO:0000256" key="8">
    <source>
        <dbReference type="ARBA" id="ARBA00022989"/>
    </source>
</evidence>
<dbReference type="GO" id="GO:0099402">
    <property type="term" value="P:plant organ development"/>
    <property type="evidence" value="ECO:0007669"/>
    <property type="project" value="TreeGrafter"/>
</dbReference>
<feature type="compositionally biased region" description="Gly residues" evidence="10">
    <location>
        <begin position="110"/>
        <end position="128"/>
    </location>
</feature>
<keyword evidence="4" id="KW-0150">Chloroplast</keyword>
<evidence type="ECO:0000256" key="2">
    <source>
        <dbReference type="ARBA" id="ARBA00004229"/>
    </source>
</evidence>
<comment type="subcellular location">
    <subcellularLocation>
        <location evidence="1">Membrane</location>
        <topology evidence="1">Multi-pass membrane protein</topology>
    </subcellularLocation>
    <subcellularLocation>
        <location evidence="2">Plastid</location>
        <location evidence="2">Chloroplast</location>
    </subcellularLocation>
</comment>
<dbReference type="Pfam" id="PF11891">
    <property type="entry name" value="RETICULATA-like"/>
    <property type="match status" value="1"/>
</dbReference>
<name>A0A7R9T4Q4_9CHLO</name>
<evidence type="ECO:0000256" key="5">
    <source>
        <dbReference type="ARBA" id="ARBA00022640"/>
    </source>
</evidence>
<comment type="similarity">
    <text evidence="3">Belongs to the RETICULATA family.</text>
</comment>
<evidence type="ECO:0000256" key="4">
    <source>
        <dbReference type="ARBA" id="ARBA00022528"/>
    </source>
</evidence>
<evidence type="ECO:0000256" key="3">
    <source>
        <dbReference type="ARBA" id="ARBA00010793"/>
    </source>
</evidence>
<keyword evidence="5" id="KW-0934">Plastid</keyword>
<evidence type="ECO:0000256" key="10">
    <source>
        <dbReference type="SAM" id="MobiDB-lite"/>
    </source>
</evidence>
<protein>
    <submittedName>
        <fullName evidence="11">Uncharacterized protein</fullName>
    </submittedName>
</protein>
<keyword evidence="9" id="KW-0472">Membrane</keyword>
<evidence type="ECO:0000313" key="11">
    <source>
        <dbReference type="EMBL" id="CAD8224855.1"/>
    </source>
</evidence>
<feature type="region of interest" description="Disordered" evidence="10">
    <location>
        <begin position="93"/>
        <end position="150"/>
    </location>
</feature>
<dbReference type="PANTHER" id="PTHR31038:SF2">
    <property type="entry name" value="PROTEIN RETICULATA-RELATED 1, CHLOROPLASTIC"/>
    <property type="match status" value="1"/>
</dbReference>
<reference evidence="11" key="1">
    <citation type="submission" date="2021-01" db="EMBL/GenBank/DDBJ databases">
        <authorList>
            <person name="Corre E."/>
            <person name="Pelletier E."/>
            <person name="Niang G."/>
            <person name="Scheremetjew M."/>
            <person name="Finn R."/>
            <person name="Kale V."/>
            <person name="Holt S."/>
            <person name="Cochrane G."/>
            <person name="Meng A."/>
            <person name="Brown T."/>
            <person name="Cohen L."/>
        </authorList>
    </citation>
    <scope>NUCLEOTIDE SEQUENCE</scope>
    <source>
        <strain evidence="11">Clade-A-BCC118000</strain>
    </source>
</reference>
<keyword evidence="7" id="KW-0809">Transit peptide</keyword>
<organism evidence="11">
    <name type="scientific">Ostreococcus sp. 'lucimarinus'</name>
    <dbReference type="NCBI Taxonomy" id="242159"/>
    <lineage>
        <taxon>Eukaryota</taxon>
        <taxon>Viridiplantae</taxon>
        <taxon>Chlorophyta</taxon>
        <taxon>Mamiellophyceae</taxon>
        <taxon>Mamiellales</taxon>
        <taxon>Bathycoccaceae</taxon>
        <taxon>Ostreococcus</taxon>
    </lineage>
</organism>
<evidence type="ECO:0000256" key="7">
    <source>
        <dbReference type="ARBA" id="ARBA00022946"/>
    </source>
</evidence>
<dbReference type="PANTHER" id="PTHR31038">
    <property type="entry name" value="EXPRESSED PROTEIN-RELATED"/>
    <property type="match status" value="1"/>
</dbReference>
<evidence type="ECO:0000256" key="6">
    <source>
        <dbReference type="ARBA" id="ARBA00022692"/>
    </source>
</evidence>
<dbReference type="EMBL" id="HBDX01006531">
    <property type="protein sequence ID" value="CAD8224855.1"/>
    <property type="molecule type" value="Transcribed_RNA"/>
</dbReference>
<dbReference type="AlphaFoldDB" id="A0A7R9T4Q4"/>
<proteinExistence type="inferred from homology"/>
<dbReference type="InterPro" id="IPR021825">
    <property type="entry name" value="RETICULATA-related"/>
</dbReference>
<keyword evidence="8" id="KW-1133">Transmembrane helix</keyword>